<feature type="transmembrane region" description="Helical" evidence="1">
    <location>
        <begin position="85"/>
        <end position="109"/>
    </location>
</feature>
<feature type="transmembrane region" description="Helical" evidence="1">
    <location>
        <begin position="59"/>
        <end position="79"/>
    </location>
</feature>
<proteinExistence type="predicted"/>
<feature type="transmembrane region" description="Helical" evidence="1">
    <location>
        <begin position="384"/>
        <end position="403"/>
    </location>
</feature>
<evidence type="ECO:0000313" key="2">
    <source>
        <dbReference type="EMBL" id="HJC75095.1"/>
    </source>
</evidence>
<keyword evidence="1" id="KW-1133">Transmembrane helix</keyword>
<dbReference type="Proteomes" id="UP000823902">
    <property type="component" value="Unassembled WGS sequence"/>
</dbReference>
<sequence length="634" mass="71582">MEHMTDMIKILLFLLSLWGVLFTVYRFGKVKIWFVPVTCAAGISLILFWGGLFGQLAPAADLVFLAGLAGSGVFLYCVIKGRIRFPAWSLFGVCFGTGVIVFVILTAYLRLDHYDNFSHWALIVKYLLTEDSFPGRDTTLIPFRDYPPGSSVFIYYVCRFAGHSQGAMLLAQNSMIFACFLAVFGIVKERRRFLLYSFLAMGCAFLSYLNLTIRINNLLVDFLLPLLALASVAAAYQYRDEKGKLCILEIILLGFTGIVKGTGMFFAGIAGLYVLWSMFRTEKLHMGKPRTEKPHVGRFRTEKYHTGKSGRIMKRFLYSLLTIAGGMLPFLAWQYHLRTDLAGFQGKFEIGDAPAPEFEPAAEIFHESIVRDFLRTAFDPSTRAFQVFALCSLAAVTAVLCARLRLKRRWRLGRILLSGYIVTAAYYAGMLYMYLYTMPEDEALRLAGSDRYACSIMVLFAGVLFMGAAIDIEHSFAVDIDERGAYRAYSSPGAKRRYQYAVLGTFLLAVNFLYSEINGLISIRQEWDASLPGQAEQIIGDRWYGKGTMDERRYLVAASDENGQVSDGEVRYVCRYYLWAEDVEVTDRLDEKVLEEAQENYDCIIILDPDAVQEGGTEIGGEKYPGRRIYRVKG</sequence>
<reference evidence="2" key="1">
    <citation type="journal article" date="2021" name="PeerJ">
        <title>Extensive microbial diversity within the chicken gut microbiome revealed by metagenomics and culture.</title>
        <authorList>
            <person name="Gilroy R."/>
            <person name="Ravi A."/>
            <person name="Getino M."/>
            <person name="Pursley I."/>
            <person name="Horton D.L."/>
            <person name="Alikhan N.F."/>
            <person name="Baker D."/>
            <person name="Gharbi K."/>
            <person name="Hall N."/>
            <person name="Watson M."/>
            <person name="Adriaenssens E.M."/>
            <person name="Foster-Nyarko E."/>
            <person name="Jarju S."/>
            <person name="Secka A."/>
            <person name="Antonio M."/>
            <person name="Oren A."/>
            <person name="Chaudhuri R.R."/>
            <person name="La Ragione R."/>
            <person name="Hildebrand F."/>
            <person name="Pallen M.J."/>
        </authorList>
    </citation>
    <scope>NUCLEOTIDE SEQUENCE</scope>
    <source>
        <strain evidence="2">CHK196-7946</strain>
    </source>
</reference>
<gene>
    <name evidence="2" type="ORF">H9697_09160</name>
</gene>
<protein>
    <submittedName>
        <fullName evidence="2">Uncharacterized protein</fullName>
    </submittedName>
</protein>
<feature type="transmembrane region" description="Helical" evidence="1">
    <location>
        <begin position="250"/>
        <end position="276"/>
    </location>
</feature>
<name>A0A9D2QBV2_9FIRM</name>
<evidence type="ECO:0000313" key="3">
    <source>
        <dbReference type="Proteomes" id="UP000823902"/>
    </source>
</evidence>
<dbReference type="AlphaFoldDB" id="A0A9D2QBV2"/>
<keyword evidence="1" id="KW-0812">Transmembrane</keyword>
<evidence type="ECO:0000256" key="1">
    <source>
        <dbReference type="SAM" id="Phobius"/>
    </source>
</evidence>
<feature type="transmembrane region" description="Helical" evidence="1">
    <location>
        <begin position="7"/>
        <end position="27"/>
    </location>
</feature>
<keyword evidence="1" id="KW-0472">Membrane</keyword>
<dbReference type="EMBL" id="DWVY01000047">
    <property type="protein sequence ID" value="HJC75095.1"/>
    <property type="molecule type" value="Genomic_DNA"/>
</dbReference>
<feature type="transmembrane region" description="Helical" evidence="1">
    <location>
        <begin position="415"/>
        <end position="436"/>
    </location>
</feature>
<feature type="transmembrane region" description="Helical" evidence="1">
    <location>
        <begin position="498"/>
        <end position="514"/>
    </location>
</feature>
<comment type="caution">
    <text evidence="2">The sequence shown here is derived from an EMBL/GenBank/DDBJ whole genome shotgun (WGS) entry which is preliminary data.</text>
</comment>
<reference evidence="2" key="2">
    <citation type="submission" date="2021-04" db="EMBL/GenBank/DDBJ databases">
        <authorList>
            <person name="Gilroy R."/>
        </authorList>
    </citation>
    <scope>NUCLEOTIDE SEQUENCE</scope>
    <source>
        <strain evidence="2">CHK196-7946</strain>
    </source>
</reference>
<feature type="transmembrane region" description="Helical" evidence="1">
    <location>
        <begin position="316"/>
        <end position="335"/>
    </location>
</feature>
<organism evidence="2 3">
    <name type="scientific">Candidatus Mediterraneibacter faecavium</name>
    <dbReference type="NCBI Taxonomy" id="2838668"/>
    <lineage>
        <taxon>Bacteria</taxon>
        <taxon>Bacillati</taxon>
        <taxon>Bacillota</taxon>
        <taxon>Clostridia</taxon>
        <taxon>Lachnospirales</taxon>
        <taxon>Lachnospiraceae</taxon>
        <taxon>Mediterraneibacter</taxon>
    </lineage>
</organism>
<accession>A0A9D2QBV2</accession>
<feature type="transmembrane region" description="Helical" evidence="1">
    <location>
        <begin position="169"/>
        <end position="187"/>
    </location>
</feature>
<feature type="transmembrane region" description="Helical" evidence="1">
    <location>
        <begin position="193"/>
        <end position="211"/>
    </location>
</feature>
<feature type="transmembrane region" description="Helical" evidence="1">
    <location>
        <begin position="33"/>
        <end position="52"/>
    </location>
</feature>
<feature type="transmembrane region" description="Helical" evidence="1">
    <location>
        <begin position="456"/>
        <end position="477"/>
    </location>
</feature>